<keyword evidence="2" id="KW-1185">Reference proteome</keyword>
<proteinExistence type="predicted"/>
<name>A0ACD5IG22_9PROT</name>
<evidence type="ECO:0000313" key="2">
    <source>
        <dbReference type="Proteomes" id="UP001196097"/>
    </source>
</evidence>
<accession>A0ACD5IG22</accession>
<evidence type="ECO:0000313" key="1">
    <source>
        <dbReference type="EMBL" id="XRP72428.1"/>
    </source>
</evidence>
<gene>
    <name evidence="1" type="ORF">HF292_011555</name>
</gene>
<dbReference type="Proteomes" id="UP001196097">
    <property type="component" value="Chromosome"/>
</dbReference>
<organism evidence="1 2">
    <name type="scientific">Acidithiobacillus ferruginosus</name>
    <dbReference type="NCBI Taxonomy" id="3063951"/>
    <lineage>
        <taxon>Bacteria</taxon>
        <taxon>Pseudomonadati</taxon>
        <taxon>Pseudomonadota</taxon>
        <taxon>Acidithiobacillia</taxon>
        <taxon>Acidithiobacillales</taxon>
        <taxon>Acidithiobacillaceae</taxon>
        <taxon>Acidithiobacillus</taxon>
    </lineage>
</organism>
<sequence>MHLDKKIKSIIEDVLNRKAKIALQKEDIREDIKVVAERMGVTPAAVNRIMTLVDRERRKGDILHSEREVIDAAEILAGINNHDEAPSHA</sequence>
<dbReference type="EMBL" id="CP130946">
    <property type="protein sequence ID" value="XRP72428.1"/>
    <property type="molecule type" value="Genomic_DNA"/>
</dbReference>
<reference evidence="1 2" key="1">
    <citation type="journal article" date="2021" name="ISME J.">
        <title>Genomic evolution of the class Acidithiobacillia: deep-branching Proteobacteria living in extreme acidic conditions.</title>
        <authorList>
            <person name="Moya-Beltran A."/>
            <person name="Beard S."/>
            <person name="Rojas-Villalobos C."/>
            <person name="Issotta F."/>
            <person name="Gallardo Y."/>
            <person name="Ulloa R."/>
            <person name="Giaveno A."/>
            <person name="Degli Esposti M."/>
            <person name="Johnson D.B."/>
            <person name="Quatrini R."/>
        </authorList>
    </citation>
    <scope>NUCLEOTIDE SEQUENCE [LARGE SCALE GENOMIC DNA]</scope>
    <source>
        <strain evidence="1 2">CF3</strain>
    </source>
</reference>
<protein>
    <submittedName>
        <fullName evidence="1">Uncharacterized protein</fullName>
    </submittedName>
</protein>